<feature type="chain" id="PRO_5020240166" evidence="1">
    <location>
        <begin position="20"/>
        <end position="194"/>
    </location>
</feature>
<dbReference type="Gene3D" id="1.20.1260.10">
    <property type="match status" value="1"/>
</dbReference>
<evidence type="ECO:0000259" key="2">
    <source>
        <dbReference type="Pfam" id="PF13628"/>
    </source>
</evidence>
<evidence type="ECO:0000313" key="3">
    <source>
        <dbReference type="EMBL" id="TCC88463.1"/>
    </source>
</evidence>
<gene>
    <name evidence="3" type="ORF">EZ444_21675</name>
</gene>
<proteinExistence type="predicted"/>
<dbReference type="PANTHER" id="PTHR38593:SF1">
    <property type="entry name" value="BLR2558 PROTEIN"/>
    <property type="match status" value="1"/>
</dbReference>
<dbReference type="InterPro" id="IPR012347">
    <property type="entry name" value="Ferritin-like"/>
</dbReference>
<accession>A0A4R0MPC0</accession>
<sequence length="194" mass="21846">MKTKIILAVVILNFLVLQACQSPEKRVKTEQSETRAPAPDEAIIPDTLGLNRGANLTIFMNEAALDGMLEIELGKVAAQKATDIHIKRYARRMIKDHTKIAERLKVLADSKKIPLPTVLPKEDLDHIAELQKMPVNEFEKHYMEMMVKGHVKALELFKSATTSGDSPLQNFAIPALRKIEQHYTLAMDISKHLK</sequence>
<feature type="domain" description="DUF4142" evidence="2">
    <location>
        <begin position="59"/>
        <end position="188"/>
    </location>
</feature>
<dbReference type="InterPro" id="IPR025419">
    <property type="entry name" value="DUF4142"/>
</dbReference>
<keyword evidence="1" id="KW-0732">Signal</keyword>
<name>A0A4R0MPC0_9SPHI</name>
<keyword evidence="4" id="KW-1185">Reference proteome</keyword>
<organism evidence="3 4">
    <name type="scientific">Pedobacter hiemivivus</name>
    <dbReference type="NCBI Taxonomy" id="2530454"/>
    <lineage>
        <taxon>Bacteria</taxon>
        <taxon>Pseudomonadati</taxon>
        <taxon>Bacteroidota</taxon>
        <taxon>Sphingobacteriia</taxon>
        <taxon>Sphingobacteriales</taxon>
        <taxon>Sphingobacteriaceae</taxon>
        <taxon>Pedobacter</taxon>
    </lineage>
</organism>
<dbReference type="RefSeq" id="WP_131611269.1">
    <property type="nucleotide sequence ID" value="NZ_SJSM01000020.1"/>
</dbReference>
<comment type="caution">
    <text evidence="3">The sequence shown here is derived from an EMBL/GenBank/DDBJ whole genome shotgun (WGS) entry which is preliminary data.</text>
</comment>
<evidence type="ECO:0000313" key="4">
    <source>
        <dbReference type="Proteomes" id="UP000291117"/>
    </source>
</evidence>
<reference evidence="3 4" key="1">
    <citation type="submission" date="2019-02" db="EMBL/GenBank/DDBJ databases">
        <title>Pedobacter sp. RP-3-8 sp. nov., isolated from Arctic soil.</title>
        <authorList>
            <person name="Dahal R.H."/>
        </authorList>
    </citation>
    <scope>NUCLEOTIDE SEQUENCE [LARGE SCALE GENOMIC DNA]</scope>
    <source>
        <strain evidence="3 4">RP-3-8</strain>
    </source>
</reference>
<dbReference type="PANTHER" id="PTHR38593">
    <property type="entry name" value="BLR2558 PROTEIN"/>
    <property type="match status" value="1"/>
</dbReference>
<dbReference type="AlphaFoldDB" id="A0A4R0MPC0"/>
<dbReference type="Pfam" id="PF13628">
    <property type="entry name" value="DUF4142"/>
    <property type="match status" value="1"/>
</dbReference>
<dbReference type="Proteomes" id="UP000291117">
    <property type="component" value="Unassembled WGS sequence"/>
</dbReference>
<protein>
    <submittedName>
        <fullName evidence="3">DUF4142 domain-containing protein</fullName>
    </submittedName>
</protein>
<dbReference type="EMBL" id="SJSM01000020">
    <property type="protein sequence ID" value="TCC88463.1"/>
    <property type="molecule type" value="Genomic_DNA"/>
</dbReference>
<evidence type="ECO:0000256" key="1">
    <source>
        <dbReference type="SAM" id="SignalP"/>
    </source>
</evidence>
<feature type="signal peptide" evidence="1">
    <location>
        <begin position="1"/>
        <end position="19"/>
    </location>
</feature>
<dbReference type="OrthoDB" id="883203at2"/>
<dbReference type="PROSITE" id="PS51257">
    <property type="entry name" value="PROKAR_LIPOPROTEIN"/>
    <property type="match status" value="1"/>
</dbReference>